<feature type="transmembrane region" description="Helical" evidence="1">
    <location>
        <begin position="84"/>
        <end position="104"/>
    </location>
</feature>
<feature type="transmembrane region" description="Helical" evidence="1">
    <location>
        <begin position="110"/>
        <end position="130"/>
    </location>
</feature>
<accession>A0AAV9UN83</accession>
<keyword evidence="1" id="KW-0812">Transmembrane</keyword>
<comment type="caution">
    <text evidence="2">The sequence shown here is derived from an EMBL/GenBank/DDBJ whole genome shotgun (WGS) entry which is preliminary data.</text>
</comment>
<keyword evidence="1" id="KW-1133">Transmembrane helix</keyword>
<dbReference type="PANTHER" id="PTHR37490">
    <property type="entry name" value="EXPRESSED PROTEIN"/>
    <property type="match status" value="1"/>
</dbReference>
<keyword evidence="1" id="KW-0472">Membrane</keyword>
<feature type="transmembrane region" description="Helical" evidence="1">
    <location>
        <begin position="387"/>
        <end position="409"/>
    </location>
</feature>
<feature type="transmembrane region" description="Helical" evidence="1">
    <location>
        <begin position="142"/>
        <end position="163"/>
    </location>
</feature>
<feature type="transmembrane region" description="Helical" evidence="1">
    <location>
        <begin position="249"/>
        <end position="270"/>
    </location>
</feature>
<keyword evidence="3" id="KW-1185">Reference proteome</keyword>
<dbReference type="PANTHER" id="PTHR37490:SF1">
    <property type="entry name" value="GLYCOSYLTRANSFERASE 2-LIKE DOMAIN-CONTAINING PROTEIN"/>
    <property type="match status" value="1"/>
</dbReference>
<feature type="transmembrane region" description="Helical" evidence="1">
    <location>
        <begin position="291"/>
        <end position="311"/>
    </location>
</feature>
<dbReference type="Pfam" id="PF11913">
    <property type="entry name" value="DUF3431"/>
    <property type="match status" value="1"/>
</dbReference>
<proteinExistence type="predicted"/>
<gene>
    <name evidence="2" type="ORF">TWF730_010142</name>
</gene>
<feature type="transmembrane region" description="Helical" evidence="1">
    <location>
        <begin position="317"/>
        <end position="338"/>
    </location>
</feature>
<reference evidence="2 3" key="1">
    <citation type="submission" date="2019-10" db="EMBL/GenBank/DDBJ databases">
        <authorList>
            <person name="Palmer J.M."/>
        </authorList>
    </citation>
    <scope>NUCLEOTIDE SEQUENCE [LARGE SCALE GENOMIC DNA]</scope>
    <source>
        <strain evidence="2 3">TWF730</strain>
    </source>
</reference>
<evidence type="ECO:0000256" key="1">
    <source>
        <dbReference type="SAM" id="Phobius"/>
    </source>
</evidence>
<dbReference type="EMBL" id="JAVHNS010000008">
    <property type="protein sequence ID" value="KAK6345799.1"/>
    <property type="molecule type" value="Genomic_DNA"/>
</dbReference>
<name>A0AAV9UN83_9PEZI</name>
<dbReference type="Proteomes" id="UP001373714">
    <property type="component" value="Unassembled WGS sequence"/>
</dbReference>
<dbReference type="AlphaFoldDB" id="A0AAV9UN83"/>
<sequence>MPYSRQCVFQLFRYGIILSQVVGVEILFDQDILYPLSLLWLHTITTLLVTLLTHLTAKSLCGGPASTLRPTSKSSAKESPWDRVLTIVVGFLDIVIQLCVVQGLFHTRSITLPMLFYYLADVVVHALQLANLRYRPKSLHGFACVLFVPIILIAPFVILIILAERKLNPFALLFLLVGAGGYLVKASINFYWQGQSCVAGQKTSDRSLLWPLWSTLALVLTATSVLLISSLEGLIIISRGGLEKLRAGLHPVFLLPSILLGVLNALEYMGSSSKNSSNPEEFKPTESQADYATSMATMDAVVVFICTFLLFLQTPSWVQVISYGVIVMASTLAVAILCRSIKPSINIPRADTPEGENLELEDYCATRKLLDNEELSTRRTKSRLQGIFYSFTLKLWILFAGLLGTKLLLERPSYSSRIDQITSNGLNDTPYVNATKMDIVISYYKEDLNGVYNFLKEVKEIPQIKKLQPNIIVYTKGDRDNIPEIRSGTAADDVFILPNKGREGATYLRHIIDRYDTIANHTLFVQAEPHSRSQVIGRLKNYFDSSRTGMLDLGHRELRGCKCLDCRDEYSWRDATGLIPDLMAQAHHIKCDEDTHVATSYKGQFIVSAKRIRAVKKSLYETLHDKLVGKNRIIIGNPEEDRIDAPFFGYSLERSWNIIFQCADLTGVRDMCPGLTLLPKTFGDFNKVQPEDCGCMDA</sequence>
<dbReference type="InterPro" id="IPR021838">
    <property type="entry name" value="DUF3431"/>
</dbReference>
<feature type="transmembrane region" description="Helical" evidence="1">
    <location>
        <begin position="169"/>
        <end position="192"/>
    </location>
</feature>
<evidence type="ECO:0000313" key="3">
    <source>
        <dbReference type="Proteomes" id="UP001373714"/>
    </source>
</evidence>
<feature type="transmembrane region" description="Helical" evidence="1">
    <location>
        <begin position="212"/>
        <end position="237"/>
    </location>
</feature>
<evidence type="ECO:0000313" key="2">
    <source>
        <dbReference type="EMBL" id="KAK6345799.1"/>
    </source>
</evidence>
<protein>
    <submittedName>
        <fullName evidence="2">Uncharacterized protein</fullName>
    </submittedName>
</protein>
<organism evidence="2 3">
    <name type="scientific">Orbilia blumenaviensis</name>
    <dbReference type="NCBI Taxonomy" id="1796055"/>
    <lineage>
        <taxon>Eukaryota</taxon>
        <taxon>Fungi</taxon>
        <taxon>Dikarya</taxon>
        <taxon>Ascomycota</taxon>
        <taxon>Pezizomycotina</taxon>
        <taxon>Orbiliomycetes</taxon>
        <taxon>Orbiliales</taxon>
        <taxon>Orbiliaceae</taxon>
        <taxon>Orbilia</taxon>
    </lineage>
</organism>